<dbReference type="InterPro" id="IPR055123">
    <property type="entry name" value="SpnB-like_Rossmann"/>
</dbReference>
<dbReference type="PROSITE" id="PS00606">
    <property type="entry name" value="KS3_1"/>
    <property type="match status" value="2"/>
</dbReference>
<dbReference type="EMBL" id="JBHSKJ010000001">
    <property type="protein sequence ID" value="MFC5143212.1"/>
    <property type="molecule type" value="Genomic_DNA"/>
</dbReference>
<evidence type="ECO:0000256" key="3">
    <source>
        <dbReference type="ARBA" id="ARBA00022553"/>
    </source>
</evidence>
<dbReference type="Pfam" id="PF22953">
    <property type="entry name" value="SpnB_Rossmann"/>
    <property type="match status" value="2"/>
</dbReference>
<dbReference type="CDD" id="cd00833">
    <property type="entry name" value="PKS"/>
    <property type="match status" value="2"/>
</dbReference>
<feature type="domain" description="Carrier" evidence="10">
    <location>
        <begin position="3455"/>
        <end position="3530"/>
    </location>
</feature>
<comment type="caution">
    <text evidence="13">The sequence shown here is derived from an EMBL/GenBank/DDBJ whole genome shotgun (WGS) entry which is preliminary data.</text>
</comment>
<proteinExistence type="predicted"/>
<keyword evidence="5" id="KW-0045">Antibiotic biosynthesis</keyword>
<evidence type="ECO:0000256" key="1">
    <source>
        <dbReference type="ARBA" id="ARBA00004792"/>
    </source>
</evidence>
<feature type="region of interest" description="Disordered" evidence="9">
    <location>
        <begin position="3574"/>
        <end position="3599"/>
    </location>
</feature>
<dbReference type="SMART" id="SM00822">
    <property type="entry name" value="PKS_KR"/>
    <property type="match status" value="2"/>
</dbReference>
<keyword evidence="3" id="KW-0597">Phosphoprotein</keyword>
<evidence type="ECO:0000259" key="11">
    <source>
        <dbReference type="PROSITE" id="PS52004"/>
    </source>
</evidence>
<evidence type="ECO:0000256" key="2">
    <source>
        <dbReference type="ARBA" id="ARBA00022450"/>
    </source>
</evidence>
<keyword evidence="2" id="KW-0596">Phosphopantetheine</keyword>
<dbReference type="InterPro" id="IPR020807">
    <property type="entry name" value="PKS_DH"/>
</dbReference>
<feature type="region of interest" description="C-terminal hotdog fold" evidence="8">
    <location>
        <begin position="1154"/>
        <end position="1291"/>
    </location>
</feature>
<protein>
    <submittedName>
        <fullName evidence="13">SDR family NAD(P)-dependent oxidoreductase</fullName>
    </submittedName>
</protein>
<dbReference type="Pfam" id="PF00109">
    <property type="entry name" value="ketoacyl-synt"/>
    <property type="match status" value="2"/>
</dbReference>
<dbReference type="InterPro" id="IPR020841">
    <property type="entry name" value="PKS_Beta-ketoAc_synthase_dom"/>
</dbReference>
<dbReference type="InterPro" id="IPR050091">
    <property type="entry name" value="PKS_NRPS_Biosynth_Enz"/>
</dbReference>
<keyword evidence="7" id="KW-0012">Acyltransferase</keyword>
<feature type="active site" description="Proton acceptor; for dehydratase activity" evidence="8">
    <location>
        <position position="2745"/>
    </location>
</feature>
<dbReference type="InterPro" id="IPR036291">
    <property type="entry name" value="NAD(P)-bd_dom_sf"/>
</dbReference>
<evidence type="ECO:0000256" key="5">
    <source>
        <dbReference type="ARBA" id="ARBA00023194"/>
    </source>
</evidence>
<feature type="active site" description="Proton acceptor; for dehydratase activity" evidence="8">
    <location>
        <position position="1050"/>
    </location>
</feature>
<dbReference type="Pfam" id="PF14765">
    <property type="entry name" value="PS-DH"/>
    <property type="match status" value="2"/>
</dbReference>
<dbReference type="PANTHER" id="PTHR43775:SF51">
    <property type="entry name" value="INACTIVE PHENOLPHTHIOCEROL SYNTHESIS POLYKETIDE SYNTHASE TYPE I PKS1-RELATED"/>
    <property type="match status" value="1"/>
</dbReference>
<feature type="active site" description="Proton donor; for dehydratase activity" evidence="8">
    <location>
        <position position="2905"/>
    </location>
</feature>
<dbReference type="SUPFAM" id="SSF55048">
    <property type="entry name" value="Probable ACP-binding domain of malonyl-CoA ACP transacylase"/>
    <property type="match status" value="2"/>
</dbReference>
<gene>
    <name evidence="13" type="ORF">ACFPP6_00650</name>
</gene>
<dbReference type="InterPro" id="IPR049552">
    <property type="entry name" value="PKS_DH_N"/>
</dbReference>
<dbReference type="SMART" id="SM00825">
    <property type="entry name" value="PKS_KS"/>
    <property type="match status" value="2"/>
</dbReference>
<dbReference type="RefSeq" id="WP_382035671.1">
    <property type="nucleotide sequence ID" value="NZ_JBHSKJ010000001.1"/>
</dbReference>
<dbReference type="Pfam" id="PF16197">
    <property type="entry name" value="KAsynt_C_assoc"/>
    <property type="match status" value="2"/>
</dbReference>
<dbReference type="InterPro" id="IPR014043">
    <property type="entry name" value="Acyl_transferase_dom"/>
</dbReference>
<evidence type="ECO:0000256" key="4">
    <source>
        <dbReference type="ARBA" id="ARBA00022679"/>
    </source>
</evidence>
<evidence type="ECO:0000313" key="13">
    <source>
        <dbReference type="EMBL" id="MFC5143212.1"/>
    </source>
</evidence>
<evidence type="ECO:0000256" key="9">
    <source>
        <dbReference type="SAM" id="MobiDB-lite"/>
    </source>
</evidence>
<keyword evidence="6" id="KW-0511">Multifunctional enzyme</keyword>
<evidence type="ECO:0000256" key="6">
    <source>
        <dbReference type="ARBA" id="ARBA00023268"/>
    </source>
</evidence>
<comment type="pathway">
    <text evidence="1">Antibiotic biosynthesis.</text>
</comment>
<dbReference type="SMART" id="SM00823">
    <property type="entry name" value="PKS_PP"/>
    <property type="match status" value="3"/>
</dbReference>
<dbReference type="InterPro" id="IPR014031">
    <property type="entry name" value="Ketoacyl_synth_C"/>
</dbReference>
<evidence type="ECO:0000313" key="14">
    <source>
        <dbReference type="Proteomes" id="UP001596222"/>
    </source>
</evidence>
<sequence length="3625" mass="372917">MNEPSSDSALARLLATTAPSEHRRVVLDLVHAHASAALRAARPDALGTLDLTLPFVELGFDSLAAVDLHRRLSAETGLDLPVTLAYEHPTPVALAERLLSGALGDAAARPAPVPAATAAGPADEPVAVVGIGCRFPGGIDSPEELWRLLADGGEVLSGFPEDRGWDLDNLFDDDPEAPGRSYVRAGGFLDTATRFDADFFGISPREAPAMDPQQRLVLETAWEALERAGIDPTGLRGSAAGMFFGAEVQEYGPRLHDAPDGLDAYLLTGNAPSVISGRVAYILGTEGPAVTVDTACSASLVAIHLACQSLRQGESSLALAGGVAVMGGPGVFTAFSRQRGLARDGRCKAFAAAADGTGFAEGAGVLVLERLSDARRNGHRVLAVVRGSAVNQDGASNGLTAPSGAAQQRLIRQALANSGLTAADVDAVDAHGTGTTLGDPIEAHALLATYGQERNGGEPLLLGSVKSNLGHTQGAAGVAGVIKMVLAMRHGHLPRTLHVDAPSPHIDWSSGAVELLTEGRPWPETGRPRRAGISSFGVSGTNAHLIVEHPEQDAAEAADAEPAGTAPADEGTPGVLPFLLSARGEQALRAQASALLPLAAEAPLAGLALSLATTRAALTHRAAIVTGDRGELQDALAALACGTAPTGVAGPGGLAFLFTGQGSQRLAMGRGLAGAFPAYADALDEVCAHFDMQLQPPLSDVLFAEADTPEAARLHDTEYAQPALFAVEVALFRLMESWGVRPDYLAGHSIGELAAAHVAGVLTLEDAAILVAARGRLMQQLPAGGAMVAVQAAEADVTPLLTPRTGIAAVNGPASVVISGDGDEVARIAEALAARGHRTKRLQVSHAFHSPLMEPVLAEFRRIAQVLTYAEPRIPVVSTVTGALTTDELCSPGYWVEHVRARVRFHDAVRGLEEAGVRTFLELGPDGVLSAMAEECAEGTGLAFAPLLRRDRPEEHETVSALALAHGRGVHVDWARFHAGRGGRRIDLPTYRFQRKRFWLEPGTAGADATGLGQLPAGHPLLGAVVAVGADQVVLTGRLSLRTHPWLADHVISGRVLFPGTAFVELALRAGDHAGATTLEELTLGAPLELPADGGVAVQVAVGEPDASGRHPLTVHSRPDGAEPGAWTRHATGVLVAAAAPPGAPLDAWPPEGAEPIGLDGVYADLAAQGYGYGPAFQGLRAAWRHGDDICAEVALDPATAADAAGFGLHPALLDAALHAADLGEQARPEVLVPFAWSEVRLHAVGASAVRVRISRDGKDTLSLRLADATGAPVATIGGLTSRPVPDAEPLYAVRPVPAARPAQAPPLSTAALGDVLDDAWTGPVPDAVVHRAGDHEGDFATAGRAAAADALRALQSWLSDDRFAAARLVVVTSAGPAHAPVRGLVRSAQAENPGRFVLLEHDGPHAAPSDADLSAALATGEPELTLSGGELSVPRLTAVQPARGAAPDWGTVLITGGTGGLGGILARHLVRTHGVRSLVLAGRRGSAPALEAELTALGAGVTVVACDVGDRAAVEGLLAAHPVDSVVHAAGTVRDGVIGSLTGELLDEVFRAKAEGAWHLHELTRGRDLKAFVLFSSLAAVLDGAGQGNYAAANAFLDALADHRASLGLPVTALSWGLWATDAGMGADLDATALARIAQYGLPGLSAERSLRLFDAAVRSGEPRLVPAEVDAAAVRARPGGIPPLLSGLVRPLARRAAAAQAPALPTTGGPLAALPPAERDRTLLELVRTEVAAVLRHEGAAAVDPARAFTETGFDSLSAVELRNRLNTATGLRLPATLVFDYPTPVILADHIRDTLFGTAQDAPPRPTELPAAADEPIAIVGMSCRYPGGVCSPEELWQLVADGVDGIGAFPGDRGWDADALYDPEPGTPGKTYAREGGFLYDAAEFDADFFGISPREAVAMDPQQRLLLEVSWEALERAGIDPAAVRGSRTGVFAGVMYHDYGTWLTDVPEDVAAYFGNGNLGSVVSGRVAYALGLEGPAVTVDTACSSSLVTLHLAAQALRQGECSLALAGGVTVMSTPDTFVDFSRQRGLAADGRCKSFAAAADGTGWGEGVGVLVVERLSDARRNGHRVLAVLKGSAINSDGASNGLTAPNGPSQQRVIRAALSGAGLTAADVDAVEAHGTGTTLGDPIEAQALLATYGQERPADRPLWLGSIKSNIGHTQAAAGVAGVIKMVMAMRHGVLPRTLHVDAPSDQVDWSAGAVDLLTEARPWEQDGRPRRAGVSSFGISGTNAHVILEEAAAEEAVPAAETGPGEAPAPALVALPVSARGTAALRDQAARLLPLTGTGVADLALALATARTAHRDRAVILAADRAEAEAGLSALAQGTSAPGLVTGSVTEGGLAFLFSGQGSQRLGMGRELYEAFPVFAEHFDRAAALLDKSLERPLAEVLFGSPDDGFDRAGLLERTACTQAALFATEVALFRLLESFGLRPDWLAGHSVGEFAAAHVAGVWSLEDAVAAVSARGRLMQALPEGGAMVAVRAAEDEVAPLLDEGMSIAAVNGPRSVVVSGDADAVLALAEGFGRSKRLRVSHAFHSHHMDAMLAEFGEVMAGLTAADPVIPLVSTLTGRPATGAELRSPQYWVRHVRETVRFADAVAALQAQGVTTFLELGPDAVLAAMGRDCTDAAEFTAVSRKDRPEVRELLGALARVHTRGAGVDWSVLHGGRTGRPADLRTDLPTYAFQHRRFWLDVPARKGDAGGLGQTPLDHPLVGAEIRMAGSDGVLLTGRLSLATHPVLAEHAVLGTVLLPGAALVDLAIRAGDLTGRPVLEELTLEAPLVIPQRGAVQLQVVAQGGTAEIFSRPEGAAPGAGWTRNATALLTDRDGPQPQPLAEWPPPGADPVDAAGLYDSLQADGFAYGPVFRGVRAVWRRGEELFAELALPAPARAEAAAYGLHPALLDAALHVTSLFDDGTAEDDGRVRLPFAWEDVALHATGASAARVRLSRTGGGGGAAAGSVRIELADPSGRPLATIGSYATRPVAAGRLTAGHDALFAVEQVPLPLPQAPAGSGSDRRFAVLGTDDLGLGLPASPDLASLGATAPDAVLLPVRPESGDVPAAVRSALHGVLGTLQQWSADERFAAAKLVVLSGTGLAGAPVRGLVRAAQAEDPGRIVLARTGDGPPSLAALAAALDSGEPEVVLRDGEVLVPRLAAAAAPDGAPGDRDDAPDWGTTLITGGTGGLGALVARHLVQRHGVRSLVLAGRRGPDAPGARQLQEELAGLGAQAHVVACDVADRAALAALLAEHPVRSVVHTAGVLDDGLIGSLTPARIDTVLAPKADAAWHLHELTEGQDLANFVLFSSAAGTLDATGQGNYAAANVFLDALAAHRRAAGLPALSLAWGLWDQPGGMGGQLDEADRQRIARAGIGALEPADGLALLDAALLADAATLVPVRLDLGALRRRAGDVPAVLRGLVAAPPRREASGESGPGDAGRAPLARRLETLPAADHDHAVLEAVRAEVAAVLGHDGAASVEPRRAFTELGFDSLAAVELRNKLNAVSGLRLPSTMIFDYATPAALAGYLLTRLVPDPPGTAAAPAAEADDARLRDLLAGIPLARIREAGLLDSLRALSGPDTAAGPAPDPGPGPDDDAAAAAARSLTDIKSMNIADLVRTALDRSDAK</sequence>
<accession>A0ABV9ZPF9</accession>
<feature type="region of interest" description="N-terminal hotdog fold" evidence="8">
    <location>
        <begin position="1019"/>
        <end position="1142"/>
    </location>
</feature>
<feature type="domain" description="Carrier" evidence="10">
    <location>
        <begin position="1723"/>
        <end position="1798"/>
    </location>
</feature>
<feature type="domain" description="Ketosynthase family 3 (KS3)" evidence="11">
    <location>
        <begin position="1817"/>
        <end position="2243"/>
    </location>
</feature>
<dbReference type="PROSITE" id="PS00012">
    <property type="entry name" value="PHOSPHOPANTETHEINE"/>
    <property type="match status" value="2"/>
</dbReference>
<dbReference type="Pfam" id="PF00550">
    <property type="entry name" value="PP-binding"/>
    <property type="match status" value="3"/>
</dbReference>
<evidence type="ECO:0000259" key="10">
    <source>
        <dbReference type="PROSITE" id="PS50075"/>
    </source>
</evidence>
<feature type="region of interest" description="N-terminal hotdog fold" evidence="8">
    <location>
        <begin position="2713"/>
        <end position="2832"/>
    </location>
</feature>
<dbReference type="PROSITE" id="PS50075">
    <property type="entry name" value="CARRIER"/>
    <property type="match status" value="3"/>
</dbReference>
<dbReference type="InterPro" id="IPR057326">
    <property type="entry name" value="KR_dom"/>
</dbReference>
<dbReference type="InterPro" id="IPR006162">
    <property type="entry name" value="Ppantetheine_attach_site"/>
</dbReference>
<dbReference type="InterPro" id="IPR016039">
    <property type="entry name" value="Thiolase-like"/>
</dbReference>
<dbReference type="InterPro" id="IPR042104">
    <property type="entry name" value="PKS_dehydratase_sf"/>
</dbReference>
<dbReference type="SMART" id="SM00827">
    <property type="entry name" value="PKS_AT"/>
    <property type="match status" value="2"/>
</dbReference>
<dbReference type="InterPro" id="IPR049900">
    <property type="entry name" value="PKS_mFAS_DH"/>
</dbReference>
<dbReference type="CDD" id="cd08956">
    <property type="entry name" value="KR_3_FAS_SDR_x"/>
    <property type="match status" value="2"/>
</dbReference>
<feature type="region of interest" description="C-terminal hotdog fold" evidence="8">
    <location>
        <begin position="2844"/>
        <end position="2991"/>
    </location>
</feature>
<feature type="domain" description="Ketosynthase family 3 (KS3)" evidence="11">
    <location>
        <begin position="123"/>
        <end position="549"/>
    </location>
</feature>
<dbReference type="Pfam" id="PF21089">
    <property type="entry name" value="PKS_DH_N"/>
    <property type="match status" value="2"/>
</dbReference>
<name>A0ABV9ZPF9_9ACTN</name>
<dbReference type="Gene3D" id="3.40.50.720">
    <property type="entry name" value="NAD(P)-binding Rossmann-like Domain"/>
    <property type="match status" value="2"/>
</dbReference>
<dbReference type="Pfam" id="PF08659">
    <property type="entry name" value="KR"/>
    <property type="match status" value="2"/>
</dbReference>
<feature type="active site" description="Proton donor; for dehydratase activity" evidence="8">
    <location>
        <position position="1215"/>
    </location>
</feature>
<dbReference type="PROSITE" id="PS52019">
    <property type="entry name" value="PKS_MFAS_DH"/>
    <property type="match status" value="2"/>
</dbReference>
<dbReference type="Proteomes" id="UP001596222">
    <property type="component" value="Unassembled WGS sequence"/>
</dbReference>
<feature type="domain" description="PKS/mFAS DH" evidence="12">
    <location>
        <begin position="2713"/>
        <end position="2991"/>
    </location>
</feature>
<feature type="domain" description="PKS/mFAS DH" evidence="12">
    <location>
        <begin position="1019"/>
        <end position="1291"/>
    </location>
</feature>
<dbReference type="InterPro" id="IPR032821">
    <property type="entry name" value="PKS_assoc"/>
</dbReference>
<feature type="domain" description="Carrier" evidence="10">
    <location>
        <begin position="24"/>
        <end position="102"/>
    </location>
</feature>
<dbReference type="InterPro" id="IPR014030">
    <property type="entry name" value="Ketoacyl_synth_N"/>
</dbReference>
<dbReference type="Gene3D" id="3.10.129.110">
    <property type="entry name" value="Polyketide synthase dehydratase"/>
    <property type="match status" value="2"/>
</dbReference>
<dbReference type="InterPro" id="IPR009081">
    <property type="entry name" value="PP-bd_ACP"/>
</dbReference>
<dbReference type="SMART" id="SM00826">
    <property type="entry name" value="PKS_DH"/>
    <property type="match status" value="2"/>
</dbReference>
<dbReference type="InterPro" id="IPR020806">
    <property type="entry name" value="PKS_PP-bd"/>
</dbReference>
<dbReference type="Gene3D" id="3.40.366.10">
    <property type="entry name" value="Malonyl-Coenzyme A Acyl Carrier Protein, domain 2"/>
    <property type="match status" value="2"/>
</dbReference>
<dbReference type="InterPro" id="IPR036736">
    <property type="entry name" value="ACP-like_sf"/>
</dbReference>
<reference evidence="14" key="1">
    <citation type="journal article" date="2019" name="Int. J. Syst. Evol. Microbiol.">
        <title>The Global Catalogue of Microorganisms (GCM) 10K type strain sequencing project: providing services to taxonomists for standard genome sequencing and annotation.</title>
        <authorList>
            <consortium name="The Broad Institute Genomics Platform"/>
            <consortium name="The Broad Institute Genome Sequencing Center for Infectious Disease"/>
            <person name="Wu L."/>
            <person name="Ma J."/>
        </authorList>
    </citation>
    <scope>NUCLEOTIDE SEQUENCE [LARGE SCALE GENOMIC DNA]</scope>
    <source>
        <strain evidence="14">CGMCC 4.1641</strain>
    </source>
</reference>
<organism evidence="13 14">
    <name type="scientific">Streptomyces aureoversilis</name>
    <dbReference type="NCBI Taxonomy" id="67277"/>
    <lineage>
        <taxon>Bacteria</taxon>
        <taxon>Bacillati</taxon>
        <taxon>Actinomycetota</taxon>
        <taxon>Actinomycetes</taxon>
        <taxon>Kitasatosporales</taxon>
        <taxon>Streptomycetaceae</taxon>
        <taxon>Streptomyces</taxon>
    </lineage>
</organism>
<dbReference type="SUPFAM" id="SSF53901">
    <property type="entry name" value="Thiolase-like"/>
    <property type="match status" value="2"/>
</dbReference>
<evidence type="ECO:0000259" key="12">
    <source>
        <dbReference type="PROSITE" id="PS52019"/>
    </source>
</evidence>
<dbReference type="InterPro" id="IPR013968">
    <property type="entry name" value="PKS_KR"/>
</dbReference>
<dbReference type="Gene3D" id="3.40.47.10">
    <property type="match status" value="2"/>
</dbReference>
<dbReference type="Gene3D" id="3.30.70.3290">
    <property type="match status" value="2"/>
</dbReference>
<dbReference type="InterPro" id="IPR016035">
    <property type="entry name" value="Acyl_Trfase/lysoPLipase"/>
</dbReference>
<dbReference type="InterPro" id="IPR018201">
    <property type="entry name" value="Ketoacyl_synth_AS"/>
</dbReference>
<dbReference type="PROSITE" id="PS52004">
    <property type="entry name" value="KS3_2"/>
    <property type="match status" value="2"/>
</dbReference>
<dbReference type="PANTHER" id="PTHR43775">
    <property type="entry name" value="FATTY ACID SYNTHASE"/>
    <property type="match status" value="1"/>
</dbReference>
<dbReference type="SUPFAM" id="SSF52151">
    <property type="entry name" value="FabD/lysophospholipase-like"/>
    <property type="match status" value="2"/>
</dbReference>
<dbReference type="SMART" id="SM01294">
    <property type="entry name" value="PKS_PP_betabranch"/>
    <property type="match status" value="2"/>
</dbReference>
<keyword evidence="4" id="KW-0808">Transferase</keyword>
<dbReference type="SUPFAM" id="SSF51735">
    <property type="entry name" value="NAD(P)-binding Rossmann-fold domains"/>
    <property type="match status" value="4"/>
</dbReference>
<dbReference type="SUPFAM" id="SSF47336">
    <property type="entry name" value="ACP-like"/>
    <property type="match status" value="3"/>
</dbReference>
<dbReference type="Gene3D" id="1.10.1200.10">
    <property type="entry name" value="ACP-like"/>
    <property type="match status" value="3"/>
</dbReference>
<evidence type="ECO:0000256" key="8">
    <source>
        <dbReference type="PROSITE-ProRule" id="PRU01363"/>
    </source>
</evidence>
<dbReference type="Pfam" id="PF00698">
    <property type="entry name" value="Acyl_transf_1"/>
    <property type="match status" value="2"/>
</dbReference>
<evidence type="ECO:0000256" key="7">
    <source>
        <dbReference type="ARBA" id="ARBA00023315"/>
    </source>
</evidence>
<dbReference type="InterPro" id="IPR001227">
    <property type="entry name" value="Ac_transferase_dom_sf"/>
</dbReference>
<keyword evidence="14" id="KW-1185">Reference proteome</keyword>
<dbReference type="InterPro" id="IPR016036">
    <property type="entry name" value="Malonyl_transacylase_ACP-bd"/>
</dbReference>
<dbReference type="Pfam" id="PF02801">
    <property type="entry name" value="Ketoacyl-synt_C"/>
    <property type="match status" value="2"/>
</dbReference>
<dbReference type="InterPro" id="IPR049551">
    <property type="entry name" value="PKS_DH_C"/>
</dbReference>